<protein>
    <submittedName>
        <fullName evidence="1">Nucleotidyl transferase AbiEii/AbiGii toxin family protein</fullName>
    </submittedName>
</protein>
<reference evidence="1 2" key="1">
    <citation type="submission" date="2020-12" db="EMBL/GenBank/DDBJ databases">
        <title>FDA dAtabase for Regulatory Grade micrObial Sequences (FDA-ARGOS): Supporting development and validation of Infectious Disease Dx tests.</title>
        <authorList>
            <person name="Nelson B."/>
            <person name="Plummer A."/>
            <person name="Tallon L."/>
            <person name="Sadzewicz L."/>
            <person name="Zhao X."/>
            <person name="Boylan J."/>
            <person name="Ott S."/>
            <person name="Bowen H."/>
            <person name="Vavikolanu K."/>
            <person name="Mehta A."/>
            <person name="Aluvathingal J."/>
            <person name="Nadendla S."/>
            <person name="Myers T."/>
            <person name="Yan Y."/>
            <person name="Sichtig H."/>
        </authorList>
    </citation>
    <scope>NUCLEOTIDE SEQUENCE [LARGE SCALE GENOMIC DNA]</scope>
    <source>
        <strain evidence="1 2">FDAARGOS_899</strain>
    </source>
</reference>
<sequence length="313" mass="34094">MIDTLQKSVLEVPVDRPVEALTIALLRDVKHACAQLGAKFVLAGATARDILMWHLHDIRAPVATRDVDVAVCAVSWESHDALIELLVQTQRFRRHSKQQQKLLFKRSAEDYEGELDIVPFGQIEGPPGEIHWPPDGDIVMTVLGFQEAVDTAQPVSIGEGLVVPVVTLPAFVLLKLIAWKDRRLTKNTDSADLLFVLRNYIDAGNIERTYEQATDLLKAANFDVGLAAAGLLGRDVRGLAYPDTRAALRALLQSADAYEALRLDLQARAAMLLGGFIDDSDALLAAFARELLTEENGSRNGTGPQVGSTGARA</sequence>
<dbReference type="KEGG" id="bhg:I6G56_06350"/>
<accession>A0A7U4SS78</accession>
<dbReference type="RefSeq" id="WP_043282081.1">
    <property type="nucleotide sequence ID" value="NZ_CP013380.1"/>
</dbReference>
<dbReference type="Pfam" id="PF08843">
    <property type="entry name" value="AbiEii"/>
    <property type="match status" value="1"/>
</dbReference>
<dbReference type="GO" id="GO:0016740">
    <property type="term" value="F:transferase activity"/>
    <property type="evidence" value="ECO:0007669"/>
    <property type="project" value="UniProtKB-KW"/>
</dbReference>
<evidence type="ECO:0000313" key="2">
    <source>
        <dbReference type="Proteomes" id="UP000594943"/>
    </source>
</evidence>
<keyword evidence="1" id="KW-0808">Transferase</keyword>
<evidence type="ECO:0000313" key="1">
    <source>
        <dbReference type="EMBL" id="QPS44714.1"/>
    </source>
</evidence>
<dbReference type="AlphaFoldDB" id="A0A7U4SS78"/>
<name>A0A7U4SS78_9BURK</name>
<accession>A0A7T2U375</accession>
<proteinExistence type="predicted"/>
<dbReference type="InterPro" id="IPR014942">
    <property type="entry name" value="AbiEii"/>
</dbReference>
<dbReference type="Proteomes" id="UP000594943">
    <property type="component" value="Chromosome 1"/>
</dbReference>
<dbReference type="EMBL" id="CP065686">
    <property type="protein sequence ID" value="QPS44714.1"/>
    <property type="molecule type" value="Genomic_DNA"/>
</dbReference>
<gene>
    <name evidence="1" type="ORF">I6G56_06350</name>
</gene>
<organism evidence="1 2">
    <name type="scientific">Burkholderia humptydooensis</name>
    <dbReference type="NCBI Taxonomy" id="430531"/>
    <lineage>
        <taxon>Bacteria</taxon>
        <taxon>Pseudomonadati</taxon>
        <taxon>Pseudomonadota</taxon>
        <taxon>Betaproteobacteria</taxon>
        <taxon>Burkholderiales</taxon>
        <taxon>Burkholderiaceae</taxon>
        <taxon>Burkholderia</taxon>
        <taxon>pseudomallei group</taxon>
    </lineage>
</organism>